<dbReference type="Pfam" id="PF08543">
    <property type="entry name" value="Phos_pyr_kin"/>
    <property type="match status" value="1"/>
</dbReference>
<keyword evidence="5" id="KW-0067">ATP-binding</keyword>
<organism evidence="7 8">
    <name type="scientific">Zhengella mangrovi</name>
    <dbReference type="NCBI Taxonomy" id="1982044"/>
    <lineage>
        <taxon>Bacteria</taxon>
        <taxon>Pseudomonadati</taxon>
        <taxon>Pseudomonadota</taxon>
        <taxon>Alphaproteobacteria</taxon>
        <taxon>Hyphomicrobiales</taxon>
        <taxon>Notoacmeibacteraceae</taxon>
        <taxon>Zhengella</taxon>
    </lineage>
</organism>
<keyword evidence="2" id="KW-0808">Transferase</keyword>
<dbReference type="GO" id="GO:0005524">
    <property type="term" value="F:ATP binding"/>
    <property type="evidence" value="ECO:0007669"/>
    <property type="project" value="UniProtKB-KW"/>
</dbReference>
<proteinExistence type="predicted"/>
<comment type="caution">
    <text evidence="7">The sequence shown here is derived from an EMBL/GenBank/DDBJ whole genome shotgun (WGS) entry which is preliminary data.</text>
</comment>
<evidence type="ECO:0000256" key="1">
    <source>
        <dbReference type="ARBA" id="ARBA00012104"/>
    </source>
</evidence>
<dbReference type="NCBIfam" id="TIGR00687">
    <property type="entry name" value="pyridox_kin"/>
    <property type="match status" value="1"/>
</dbReference>
<evidence type="ECO:0000256" key="2">
    <source>
        <dbReference type="ARBA" id="ARBA00022679"/>
    </source>
</evidence>
<evidence type="ECO:0000313" key="8">
    <source>
        <dbReference type="Proteomes" id="UP000221168"/>
    </source>
</evidence>
<dbReference type="GO" id="GO:0008478">
    <property type="term" value="F:pyridoxal kinase activity"/>
    <property type="evidence" value="ECO:0007669"/>
    <property type="project" value="UniProtKB-EC"/>
</dbReference>
<dbReference type="InterPro" id="IPR029056">
    <property type="entry name" value="Ribokinase-like"/>
</dbReference>
<gene>
    <name evidence="7" type="ORF">CSC94_00260</name>
</gene>
<sequence length="290" mass="30955">MAEGKAILVISSHVARGSVGNRAAVFALETLGFPVWAAPTVILPWHPGHGPATRIVPSDSDFRSFLADLARSPWTGELAAVLTGYLGNASQAKAVADLVSEIKSHHPGVLHVCDPVIGDQGGLYVQPDTATAIRDHLLPLADIATPNRFELDWLADDRLETNSDILKAAARIGTERLLVTSAHAMMADATANLLVTKRRAVLAEHRMIANAPNGPGDLTAALFLARLLMGQDETGALEKATASVFEVLSRSVRAGSDELLLEREADSLRHPLAMVTMRQLARPAPKRAKT</sequence>
<dbReference type="OrthoDB" id="9800808at2"/>
<feature type="domain" description="Pyridoxamine kinase/Phosphomethylpyrimidine kinase" evidence="6">
    <location>
        <begin position="78"/>
        <end position="256"/>
    </location>
</feature>
<evidence type="ECO:0000259" key="6">
    <source>
        <dbReference type="Pfam" id="PF08543"/>
    </source>
</evidence>
<protein>
    <recommendedName>
        <fullName evidence="1">pyridoxal kinase</fullName>
        <ecNumber evidence="1">2.7.1.35</ecNumber>
    </recommendedName>
</protein>
<dbReference type="NCBIfam" id="NF004398">
    <property type="entry name" value="PRK05756.1"/>
    <property type="match status" value="1"/>
</dbReference>
<dbReference type="AlphaFoldDB" id="A0A2G1QSM5"/>
<dbReference type="Gene3D" id="3.40.1190.20">
    <property type="match status" value="1"/>
</dbReference>
<name>A0A2G1QSM5_9HYPH</name>
<reference evidence="7 8" key="1">
    <citation type="submission" date="2017-10" db="EMBL/GenBank/DDBJ databases">
        <title>Sedimentibacterium mangrovi gen. nov., sp. nov., a novel member of family Phyllobacteriacea isolated from mangrove sediment.</title>
        <authorList>
            <person name="Liao H."/>
            <person name="Tian Y."/>
        </authorList>
    </citation>
    <scope>NUCLEOTIDE SEQUENCE [LARGE SCALE GENOMIC DNA]</scope>
    <source>
        <strain evidence="7 8">X9-2-2</strain>
    </source>
</reference>
<dbReference type="EC" id="2.7.1.35" evidence="1"/>
<dbReference type="EMBL" id="PDVP01000001">
    <property type="protein sequence ID" value="PHP68479.1"/>
    <property type="molecule type" value="Genomic_DNA"/>
</dbReference>
<evidence type="ECO:0000256" key="4">
    <source>
        <dbReference type="ARBA" id="ARBA00022777"/>
    </source>
</evidence>
<keyword evidence="8" id="KW-1185">Reference proteome</keyword>
<dbReference type="RefSeq" id="WP_099302553.1">
    <property type="nucleotide sequence ID" value="NZ_PDVP01000001.1"/>
</dbReference>
<evidence type="ECO:0000313" key="7">
    <source>
        <dbReference type="EMBL" id="PHP68479.1"/>
    </source>
</evidence>
<dbReference type="InterPro" id="IPR013749">
    <property type="entry name" value="PM/HMP-P_kinase-1"/>
</dbReference>
<dbReference type="InterPro" id="IPR004625">
    <property type="entry name" value="PyrdxlKinase"/>
</dbReference>
<accession>A0A2G1QSM5</accession>
<dbReference type="CDD" id="cd01173">
    <property type="entry name" value="pyridoxal_pyridoxamine_kinase"/>
    <property type="match status" value="1"/>
</dbReference>
<evidence type="ECO:0000256" key="5">
    <source>
        <dbReference type="ARBA" id="ARBA00022840"/>
    </source>
</evidence>
<dbReference type="PANTHER" id="PTHR10534:SF2">
    <property type="entry name" value="PYRIDOXAL KINASE"/>
    <property type="match status" value="1"/>
</dbReference>
<keyword evidence="4 7" id="KW-0418">Kinase</keyword>
<dbReference type="PANTHER" id="PTHR10534">
    <property type="entry name" value="PYRIDOXAL KINASE"/>
    <property type="match status" value="1"/>
</dbReference>
<dbReference type="SUPFAM" id="SSF53613">
    <property type="entry name" value="Ribokinase-like"/>
    <property type="match status" value="1"/>
</dbReference>
<dbReference type="GO" id="GO:0009443">
    <property type="term" value="P:pyridoxal 5'-phosphate salvage"/>
    <property type="evidence" value="ECO:0007669"/>
    <property type="project" value="InterPro"/>
</dbReference>
<evidence type="ECO:0000256" key="3">
    <source>
        <dbReference type="ARBA" id="ARBA00022741"/>
    </source>
</evidence>
<dbReference type="Proteomes" id="UP000221168">
    <property type="component" value="Unassembled WGS sequence"/>
</dbReference>
<dbReference type="GO" id="GO:0005829">
    <property type="term" value="C:cytosol"/>
    <property type="evidence" value="ECO:0007669"/>
    <property type="project" value="TreeGrafter"/>
</dbReference>
<keyword evidence="3" id="KW-0547">Nucleotide-binding</keyword>